<dbReference type="InterPro" id="IPR003663">
    <property type="entry name" value="Sugar/inositol_transpt"/>
</dbReference>
<evidence type="ECO:0000313" key="10">
    <source>
        <dbReference type="EMBL" id="ORY78255.1"/>
    </source>
</evidence>
<feature type="transmembrane region" description="Helical" evidence="8">
    <location>
        <begin position="151"/>
        <end position="173"/>
    </location>
</feature>
<feature type="transmembrane region" description="Helical" evidence="8">
    <location>
        <begin position="372"/>
        <end position="394"/>
    </location>
</feature>
<dbReference type="OMA" id="INHPAYR"/>
<evidence type="ECO:0000256" key="7">
    <source>
        <dbReference type="RuleBase" id="RU003346"/>
    </source>
</evidence>
<sequence length="532" mass="57797">MSNKEAFTHVESLGTQDVAQETIVQGSAELNAAALLEKPMPGSPMMLKLYAICFVAFLCSSINGFDGSLMTSLIGLQPFKSFFGAESVGAKTGLIFGMYQIGGVAALPFVGPACDTFGRRAGMVIGCLIVIIGTVVSGTSHNLQTFLAGRFLLGFGNSISSSAAPAYVVEIAFPTYRGTLTGLYNCCYFLGSILAGLVTFSIAVVDVKTNLAWRLPLFLQLVMPAIVCMFAYFLPESPRWLVSNHKTQEAKEIITKYHGSGNPESVWVRLQMEEIERDISTEGSNKRAWDYRELFAGSNARWRLTCMLIVSLFGQLSGNGLVGYYLVPVLEQSGLKDAKEQLGINLGNQMASAIAAVTGARIVDKAGRRRTLIIVCFLMAGCFACITACTAVFAKDASNGASIASIFFIFVFSIVYSFGLTPLQALYPVETLKFESRAKGMAFSSLAVNAASLMNQFAFPVALKNIQWKVYFVFIAWNCIQGVIAYFFVVETKGRTLEELDVIFSAKNPPRESIRPTKLVVTDEKIVKAESL</sequence>
<keyword evidence="3 7" id="KW-0813">Transport</keyword>
<dbReference type="GO" id="GO:0005886">
    <property type="term" value="C:plasma membrane"/>
    <property type="evidence" value="ECO:0007669"/>
    <property type="project" value="UniProtKB-ARBA"/>
</dbReference>
<dbReference type="PANTHER" id="PTHR48022:SF13">
    <property type="entry name" value="MAJOR FACILITATOR SUPERFAMILY (MFS) PROFILE DOMAIN-CONTAINING PROTEIN"/>
    <property type="match status" value="1"/>
</dbReference>
<dbReference type="InterPro" id="IPR036259">
    <property type="entry name" value="MFS_trans_sf"/>
</dbReference>
<dbReference type="PANTHER" id="PTHR48022">
    <property type="entry name" value="PLASTIDIC GLUCOSE TRANSPORTER 4"/>
    <property type="match status" value="1"/>
</dbReference>
<feature type="transmembrane region" description="Helical" evidence="8">
    <location>
        <begin position="346"/>
        <end position="363"/>
    </location>
</feature>
<dbReference type="FunFam" id="1.20.1250.20:FF:000134">
    <property type="entry name" value="MFS sugar transporter protein"/>
    <property type="match status" value="1"/>
</dbReference>
<dbReference type="InterPro" id="IPR050360">
    <property type="entry name" value="MFS_Sugar_Transporters"/>
</dbReference>
<feature type="transmembrane region" description="Helical" evidence="8">
    <location>
        <begin position="49"/>
        <end position="74"/>
    </location>
</feature>
<feature type="domain" description="Major facilitator superfamily (MFS) profile" evidence="9">
    <location>
        <begin position="52"/>
        <end position="493"/>
    </location>
</feature>
<evidence type="ECO:0000256" key="3">
    <source>
        <dbReference type="ARBA" id="ARBA00022448"/>
    </source>
</evidence>
<dbReference type="Pfam" id="PF00083">
    <property type="entry name" value="Sugar_tr"/>
    <property type="match status" value="1"/>
</dbReference>
<proteinExistence type="inferred from homology"/>
<dbReference type="PROSITE" id="PS50850">
    <property type="entry name" value="MFS"/>
    <property type="match status" value="1"/>
</dbReference>
<feature type="transmembrane region" description="Helical" evidence="8">
    <location>
        <begin position="94"/>
        <end position="114"/>
    </location>
</feature>
<feature type="transmembrane region" description="Helical" evidence="8">
    <location>
        <begin position="400"/>
        <end position="419"/>
    </location>
</feature>
<accession>A0A1Y2F5P9</accession>
<name>A0A1Y2F5P9_PROLT</name>
<feature type="transmembrane region" description="Helical" evidence="8">
    <location>
        <begin position="470"/>
        <end position="489"/>
    </location>
</feature>
<keyword evidence="4 8" id="KW-0812">Transmembrane</keyword>
<keyword evidence="6 8" id="KW-0472">Membrane</keyword>
<evidence type="ECO:0000256" key="5">
    <source>
        <dbReference type="ARBA" id="ARBA00022989"/>
    </source>
</evidence>
<feature type="transmembrane region" description="Helical" evidence="8">
    <location>
        <begin position="185"/>
        <end position="205"/>
    </location>
</feature>
<evidence type="ECO:0000256" key="8">
    <source>
        <dbReference type="SAM" id="Phobius"/>
    </source>
</evidence>
<comment type="subcellular location">
    <subcellularLocation>
        <location evidence="1">Membrane</location>
        <topology evidence="1">Multi-pass membrane protein</topology>
    </subcellularLocation>
</comment>
<evidence type="ECO:0000256" key="1">
    <source>
        <dbReference type="ARBA" id="ARBA00004141"/>
    </source>
</evidence>
<dbReference type="InterPro" id="IPR005828">
    <property type="entry name" value="MFS_sugar_transport-like"/>
</dbReference>
<comment type="similarity">
    <text evidence="2 7">Belongs to the major facilitator superfamily. Sugar transporter (TC 2.A.1.1) family.</text>
</comment>
<dbReference type="SUPFAM" id="SSF103473">
    <property type="entry name" value="MFS general substrate transporter"/>
    <property type="match status" value="1"/>
</dbReference>
<dbReference type="OrthoDB" id="6133115at2759"/>
<dbReference type="AlphaFoldDB" id="A0A1Y2F5P9"/>
<reference evidence="10 11" key="1">
    <citation type="submission" date="2016-07" db="EMBL/GenBank/DDBJ databases">
        <title>Pervasive Adenine N6-methylation of Active Genes in Fungi.</title>
        <authorList>
            <consortium name="DOE Joint Genome Institute"/>
            <person name="Mondo S.J."/>
            <person name="Dannebaum R.O."/>
            <person name="Kuo R.C."/>
            <person name="Labutti K."/>
            <person name="Haridas S."/>
            <person name="Kuo A."/>
            <person name="Salamov A."/>
            <person name="Ahrendt S.R."/>
            <person name="Lipzen A."/>
            <person name="Sullivan W."/>
            <person name="Andreopoulos W.B."/>
            <person name="Clum A."/>
            <person name="Lindquist E."/>
            <person name="Daum C."/>
            <person name="Ramamoorthy G.K."/>
            <person name="Gryganskyi A."/>
            <person name="Culley D."/>
            <person name="Magnuson J.K."/>
            <person name="James T.Y."/>
            <person name="O'Malley M.A."/>
            <person name="Stajich J.E."/>
            <person name="Spatafora J.W."/>
            <person name="Visel A."/>
            <person name="Grigoriev I.V."/>
        </authorList>
    </citation>
    <scope>NUCLEOTIDE SEQUENCE [LARGE SCALE GENOMIC DNA]</scope>
    <source>
        <strain evidence="10 11">12-1054</strain>
    </source>
</reference>
<dbReference type="GeneID" id="63788117"/>
<evidence type="ECO:0000256" key="6">
    <source>
        <dbReference type="ARBA" id="ARBA00023136"/>
    </source>
</evidence>
<dbReference type="GO" id="GO:0005351">
    <property type="term" value="F:carbohydrate:proton symporter activity"/>
    <property type="evidence" value="ECO:0007669"/>
    <property type="project" value="TreeGrafter"/>
</dbReference>
<feature type="transmembrane region" description="Helical" evidence="8">
    <location>
        <begin position="440"/>
        <end position="458"/>
    </location>
</feature>
<evidence type="ECO:0000313" key="11">
    <source>
        <dbReference type="Proteomes" id="UP000193685"/>
    </source>
</evidence>
<keyword evidence="11" id="KW-1185">Reference proteome</keyword>
<dbReference type="STRING" id="56484.A0A1Y2F5P9"/>
<gene>
    <name evidence="10" type="ORF">BCR37DRAFT_394749</name>
</gene>
<feature type="transmembrane region" description="Helical" evidence="8">
    <location>
        <begin position="121"/>
        <end position="139"/>
    </location>
</feature>
<organism evidence="10 11">
    <name type="scientific">Protomyces lactucae-debilis</name>
    <dbReference type="NCBI Taxonomy" id="2754530"/>
    <lineage>
        <taxon>Eukaryota</taxon>
        <taxon>Fungi</taxon>
        <taxon>Dikarya</taxon>
        <taxon>Ascomycota</taxon>
        <taxon>Taphrinomycotina</taxon>
        <taxon>Taphrinomycetes</taxon>
        <taxon>Taphrinales</taxon>
        <taxon>Protomycetaceae</taxon>
        <taxon>Protomyces</taxon>
    </lineage>
</organism>
<feature type="transmembrane region" description="Helical" evidence="8">
    <location>
        <begin position="211"/>
        <end position="234"/>
    </location>
</feature>
<evidence type="ECO:0000259" key="9">
    <source>
        <dbReference type="PROSITE" id="PS50850"/>
    </source>
</evidence>
<evidence type="ECO:0000256" key="4">
    <source>
        <dbReference type="ARBA" id="ARBA00022692"/>
    </source>
</evidence>
<protein>
    <submittedName>
        <fullName evidence="10">Lactose permease</fullName>
    </submittedName>
</protein>
<dbReference type="Gene3D" id="1.20.1250.20">
    <property type="entry name" value="MFS general substrate transporter like domains"/>
    <property type="match status" value="1"/>
</dbReference>
<dbReference type="InterPro" id="IPR020846">
    <property type="entry name" value="MFS_dom"/>
</dbReference>
<comment type="caution">
    <text evidence="10">The sequence shown here is derived from an EMBL/GenBank/DDBJ whole genome shotgun (WGS) entry which is preliminary data.</text>
</comment>
<dbReference type="NCBIfam" id="TIGR00879">
    <property type="entry name" value="SP"/>
    <property type="match status" value="1"/>
</dbReference>
<keyword evidence="5 8" id="KW-1133">Transmembrane helix</keyword>
<feature type="transmembrane region" description="Helical" evidence="8">
    <location>
        <begin position="302"/>
        <end position="326"/>
    </location>
</feature>
<dbReference type="RefSeq" id="XP_040723366.1">
    <property type="nucleotide sequence ID" value="XM_040871518.1"/>
</dbReference>
<dbReference type="Proteomes" id="UP000193685">
    <property type="component" value="Unassembled WGS sequence"/>
</dbReference>
<evidence type="ECO:0000256" key="2">
    <source>
        <dbReference type="ARBA" id="ARBA00010992"/>
    </source>
</evidence>
<dbReference type="EMBL" id="MCFI01000018">
    <property type="protein sequence ID" value="ORY78255.1"/>
    <property type="molecule type" value="Genomic_DNA"/>
</dbReference>